<gene>
    <name evidence="3" type="ORF">HPB52_019802</name>
</gene>
<comment type="caution">
    <text evidence="3">The sequence shown here is derived from an EMBL/GenBank/DDBJ whole genome shotgun (WGS) entry which is preliminary data.</text>
</comment>
<dbReference type="SUPFAM" id="SSF56219">
    <property type="entry name" value="DNase I-like"/>
    <property type="match status" value="1"/>
</dbReference>
<protein>
    <recommendedName>
        <fullName evidence="2">Endonuclease/exonuclease/phosphatase domain-containing protein</fullName>
    </recommendedName>
</protein>
<accession>A0A9D4T1R8</accession>
<keyword evidence="1" id="KW-0175">Coiled coil</keyword>
<dbReference type="GO" id="GO:0003824">
    <property type="term" value="F:catalytic activity"/>
    <property type="evidence" value="ECO:0007669"/>
    <property type="project" value="InterPro"/>
</dbReference>
<reference evidence="3" key="2">
    <citation type="submission" date="2021-09" db="EMBL/GenBank/DDBJ databases">
        <authorList>
            <person name="Jia N."/>
            <person name="Wang J."/>
            <person name="Shi W."/>
            <person name="Du L."/>
            <person name="Sun Y."/>
            <person name="Zhan W."/>
            <person name="Jiang J."/>
            <person name="Wang Q."/>
            <person name="Zhang B."/>
            <person name="Ji P."/>
            <person name="Sakyi L.B."/>
            <person name="Cui X."/>
            <person name="Yuan T."/>
            <person name="Jiang B."/>
            <person name="Yang W."/>
            <person name="Lam T.T.-Y."/>
            <person name="Chang Q."/>
            <person name="Ding S."/>
            <person name="Wang X."/>
            <person name="Zhu J."/>
            <person name="Ruan X."/>
            <person name="Zhao L."/>
            <person name="Wei J."/>
            <person name="Que T."/>
            <person name="Du C."/>
            <person name="Cheng J."/>
            <person name="Dai P."/>
            <person name="Han X."/>
            <person name="Huang E."/>
            <person name="Gao Y."/>
            <person name="Liu J."/>
            <person name="Shao H."/>
            <person name="Ye R."/>
            <person name="Li L."/>
            <person name="Wei W."/>
            <person name="Wang X."/>
            <person name="Wang C."/>
            <person name="Huo Q."/>
            <person name="Li W."/>
            <person name="Guo W."/>
            <person name="Chen H."/>
            <person name="Chen S."/>
            <person name="Zhou L."/>
            <person name="Zhou L."/>
            <person name="Ni X."/>
            <person name="Tian J."/>
            <person name="Zhou Y."/>
            <person name="Sheng Y."/>
            <person name="Liu T."/>
            <person name="Pan Y."/>
            <person name="Xia L."/>
            <person name="Li J."/>
            <person name="Zhao F."/>
            <person name="Cao W."/>
        </authorList>
    </citation>
    <scope>NUCLEOTIDE SEQUENCE</scope>
    <source>
        <strain evidence="3">Rsan-2018</strain>
        <tissue evidence="3">Larvae</tissue>
    </source>
</reference>
<evidence type="ECO:0000313" key="4">
    <source>
        <dbReference type="Proteomes" id="UP000821837"/>
    </source>
</evidence>
<reference evidence="3" key="1">
    <citation type="journal article" date="2020" name="Cell">
        <title>Large-Scale Comparative Analyses of Tick Genomes Elucidate Their Genetic Diversity and Vector Capacities.</title>
        <authorList>
            <consortium name="Tick Genome and Microbiome Consortium (TIGMIC)"/>
            <person name="Jia N."/>
            <person name="Wang J."/>
            <person name="Shi W."/>
            <person name="Du L."/>
            <person name="Sun Y."/>
            <person name="Zhan W."/>
            <person name="Jiang J.F."/>
            <person name="Wang Q."/>
            <person name="Zhang B."/>
            <person name="Ji P."/>
            <person name="Bell-Sakyi L."/>
            <person name="Cui X.M."/>
            <person name="Yuan T.T."/>
            <person name="Jiang B.G."/>
            <person name="Yang W.F."/>
            <person name="Lam T.T."/>
            <person name="Chang Q.C."/>
            <person name="Ding S.J."/>
            <person name="Wang X.J."/>
            <person name="Zhu J.G."/>
            <person name="Ruan X.D."/>
            <person name="Zhao L."/>
            <person name="Wei J.T."/>
            <person name="Ye R.Z."/>
            <person name="Que T.C."/>
            <person name="Du C.H."/>
            <person name="Zhou Y.H."/>
            <person name="Cheng J.X."/>
            <person name="Dai P.F."/>
            <person name="Guo W.B."/>
            <person name="Han X.H."/>
            <person name="Huang E.J."/>
            <person name="Li L.F."/>
            <person name="Wei W."/>
            <person name="Gao Y.C."/>
            <person name="Liu J.Z."/>
            <person name="Shao H.Z."/>
            <person name="Wang X."/>
            <person name="Wang C.C."/>
            <person name="Yang T.C."/>
            <person name="Huo Q.B."/>
            <person name="Li W."/>
            <person name="Chen H.Y."/>
            <person name="Chen S.E."/>
            <person name="Zhou L.G."/>
            <person name="Ni X.B."/>
            <person name="Tian J.H."/>
            <person name="Sheng Y."/>
            <person name="Liu T."/>
            <person name="Pan Y.S."/>
            <person name="Xia L.Y."/>
            <person name="Li J."/>
            <person name="Zhao F."/>
            <person name="Cao W.C."/>
        </authorList>
    </citation>
    <scope>NUCLEOTIDE SEQUENCE</scope>
    <source>
        <strain evidence="3">Rsan-2018</strain>
    </source>
</reference>
<dbReference type="VEuPathDB" id="VectorBase:RSAN_055735"/>
<dbReference type="Gene3D" id="3.60.10.10">
    <property type="entry name" value="Endonuclease/exonuclease/phosphatase"/>
    <property type="match status" value="1"/>
</dbReference>
<dbReference type="InterPro" id="IPR036691">
    <property type="entry name" value="Endo/exonu/phosph_ase_sf"/>
</dbReference>
<organism evidence="3 4">
    <name type="scientific">Rhipicephalus sanguineus</name>
    <name type="common">Brown dog tick</name>
    <name type="synonym">Ixodes sanguineus</name>
    <dbReference type="NCBI Taxonomy" id="34632"/>
    <lineage>
        <taxon>Eukaryota</taxon>
        <taxon>Metazoa</taxon>
        <taxon>Ecdysozoa</taxon>
        <taxon>Arthropoda</taxon>
        <taxon>Chelicerata</taxon>
        <taxon>Arachnida</taxon>
        <taxon>Acari</taxon>
        <taxon>Parasitiformes</taxon>
        <taxon>Ixodida</taxon>
        <taxon>Ixodoidea</taxon>
        <taxon>Ixodidae</taxon>
        <taxon>Rhipicephalinae</taxon>
        <taxon>Rhipicephalus</taxon>
        <taxon>Rhipicephalus</taxon>
    </lineage>
</organism>
<dbReference type="Pfam" id="PF14529">
    <property type="entry name" value="Exo_endo_phos_2"/>
    <property type="match status" value="1"/>
</dbReference>
<evidence type="ECO:0000313" key="3">
    <source>
        <dbReference type="EMBL" id="KAH7963162.1"/>
    </source>
</evidence>
<evidence type="ECO:0000256" key="1">
    <source>
        <dbReference type="SAM" id="Coils"/>
    </source>
</evidence>
<dbReference type="EMBL" id="JABSTV010001249">
    <property type="protein sequence ID" value="KAH7963162.1"/>
    <property type="molecule type" value="Genomic_DNA"/>
</dbReference>
<sequence length="414" mass="47589">MTDSRLSDLSLLSVETEVLRRAEEEREQLRGAAQKAEEEARKAADAVCQMEQEQSRLRTQLERIPVQLADSLSQKHGELERHVRESLDTFAKEQRAPLQLLLSTLSPTPQVLLLQDTATQATLPSYNSTHTDTTIAPRVSTRPMASLDSLFRELHRLAGKHPLLIGGDLNSQHTDWGYKTTTHRGRRLWLLLQNLQLSVHNDFQMPTRVGNSVNNPITDINDWVDSFQTDIQHHTQLIETTTDTPTVDDRLAHLWDAYHSLLERWKRGMRRHRWQTDYKKGLAPPPTPPRPIAHENHYPAPRHQAYTRTHGQPPMISWIHSATPTHHPAYQEAVLEARLQEELSHRLQDLQKAQQAANGRQRLLDEAEPWSPTQHCPLQELPLLRSSRDAPFRWTLSGYQRLKVKSQKPLVVPC</sequence>
<keyword evidence="4" id="KW-1185">Reference proteome</keyword>
<name>A0A9D4T1R8_RHISA</name>
<dbReference type="InterPro" id="IPR005135">
    <property type="entry name" value="Endo/exonuclease/phosphatase"/>
</dbReference>
<dbReference type="Proteomes" id="UP000821837">
    <property type="component" value="Chromosome 3"/>
</dbReference>
<dbReference type="AlphaFoldDB" id="A0A9D4T1R8"/>
<feature type="domain" description="Endonuclease/exonuclease/phosphatase" evidence="2">
    <location>
        <begin position="144"/>
        <end position="216"/>
    </location>
</feature>
<evidence type="ECO:0000259" key="2">
    <source>
        <dbReference type="Pfam" id="PF14529"/>
    </source>
</evidence>
<proteinExistence type="predicted"/>
<feature type="coiled-coil region" evidence="1">
    <location>
        <begin position="12"/>
        <end position="46"/>
    </location>
</feature>